<dbReference type="SUPFAM" id="SSF50249">
    <property type="entry name" value="Nucleic acid-binding proteins"/>
    <property type="match status" value="1"/>
</dbReference>
<evidence type="ECO:0000259" key="5">
    <source>
        <dbReference type="PROSITE" id="PS50160"/>
    </source>
</evidence>
<keyword evidence="3 6" id="KW-0436">Ligase</keyword>
<evidence type="ECO:0000256" key="3">
    <source>
        <dbReference type="ARBA" id="ARBA00022598"/>
    </source>
</evidence>
<dbReference type="PROSITE" id="PS50160">
    <property type="entry name" value="DNA_LIGASE_A3"/>
    <property type="match status" value="1"/>
</dbReference>
<sequence>MPAGRAEGVTKLTSRNGNDLTLSFPELYGAFADALGGMGVLDGEIVVLNEKGRPDFSLIQVRHQLRPRRELLKTHPAVFYAFDLLMLGRRMLLREPYERRRELLEGLTPSDSPNAVITPAYRDVDPEKLLTIARTQHLEGIVAKAVRSPYLPGQRSHSWIKRPLIDTLDVVICGWRSGRSTRTDSLGSLVLGTRDEHGRLRLVGDVGSGFSQQALKDLVKLLRVIPRSTSPFPDPIPPEYALGTHWVEPKLLGEVAFRAWTRDGRMRHVSWRGLRGVDR</sequence>
<dbReference type="Pfam" id="PF04679">
    <property type="entry name" value="DNA_ligase_A_C"/>
    <property type="match status" value="1"/>
</dbReference>
<name>A0ABZ1IAI6_9PSEU</name>
<dbReference type="Gene3D" id="3.30.470.30">
    <property type="entry name" value="DNA ligase/mRNA capping enzyme"/>
    <property type="match status" value="1"/>
</dbReference>
<reference evidence="6 7" key="1">
    <citation type="journal article" date="2015" name="Int. J. Syst. Evol. Microbiol.">
        <title>Amycolatopsis rhabdoformis sp. nov., an actinomycete isolated from a tropical forest soil.</title>
        <authorList>
            <person name="Souza W.R."/>
            <person name="Silva R.E."/>
            <person name="Goodfellow M."/>
            <person name="Busarakam K."/>
            <person name="Figueiro F.S."/>
            <person name="Ferreira D."/>
            <person name="Rodrigues-Filho E."/>
            <person name="Moraes L.A.B."/>
            <person name="Zucchi T.D."/>
        </authorList>
    </citation>
    <scope>NUCLEOTIDE SEQUENCE [LARGE SCALE GENOMIC DNA]</scope>
    <source>
        <strain evidence="6 7">NCIMB 14900</strain>
    </source>
</reference>
<protein>
    <recommendedName>
        <fullName evidence="2">DNA ligase (ATP)</fullName>
        <ecNumber evidence="2">6.5.1.1</ecNumber>
    </recommendedName>
</protein>
<dbReference type="PANTHER" id="PTHR45674:SF4">
    <property type="entry name" value="DNA LIGASE 1"/>
    <property type="match status" value="1"/>
</dbReference>
<dbReference type="InterPro" id="IPR050191">
    <property type="entry name" value="ATP-dep_DNA_ligase"/>
</dbReference>
<evidence type="ECO:0000256" key="1">
    <source>
        <dbReference type="ARBA" id="ARBA00007572"/>
    </source>
</evidence>
<dbReference type="EC" id="6.5.1.1" evidence="2"/>
<keyword evidence="7" id="KW-1185">Reference proteome</keyword>
<dbReference type="Gene3D" id="3.30.1490.70">
    <property type="match status" value="1"/>
</dbReference>
<dbReference type="PANTHER" id="PTHR45674">
    <property type="entry name" value="DNA LIGASE 1/3 FAMILY MEMBER"/>
    <property type="match status" value="1"/>
</dbReference>
<dbReference type="SUPFAM" id="SSF56091">
    <property type="entry name" value="DNA ligase/mRNA capping enzyme, catalytic domain"/>
    <property type="match status" value="1"/>
</dbReference>
<evidence type="ECO:0000256" key="2">
    <source>
        <dbReference type="ARBA" id="ARBA00012727"/>
    </source>
</evidence>
<evidence type="ECO:0000313" key="7">
    <source>
        <dbReference type="Proteomes" id="UP001330812"/>
    </source>
</evidence>
<evidence type="ECO:0000313" key="6">
    <source>
        <dbReference type="EMBL" id="WSE31138.1"/>
    </source>
</evidence>
<evidence type="ECO:0000256" key="4">
    <source>
        <dbReference type="ARBA" id="ARBA00034003"/>
    </source>
</evidence>
<dbReference type="InterPro" id="IPR012309">
    <property type="entry name" value="DNA_ligase_ATP-dep_C"/>
</dbReference>
<dbReference type="InterPro" id="IPR012340">
    <property type="entry name" value="NA-bd_OB-fold"/>
</dbReference>
<dbReference type="CDD" id="cd07971">
    <property type="entry name" value="OBF_DNA_ligase_LigD"/>
    <property type="match status" value="1"/>
</dbReference>
<comment type="catalytic activity">
    <reaction evidence="4">
        <text>ATP + (deoxyribonucleotide)n-3'-hydroxyl + 5'-phospho-(deoxyribonucleotide)m = (deoxyribonucleotide)n+m + AMP + diphosphate.</text>
        <dbReference type="EC" id="6.5.1.1"/>
    </reaction>
</comment>
<proteinExistence type="inferred from homology"/>
<dbReference type="Gene3D" id="2.40.50.140">
    <property type="entry name" value="Nucleic acid-binding proteins"/>
    <property type="match status" value="1"/>
</dbReference>
<organism evidence="6 7">
    <name type="scientific">Amycolatopsis rhabdoformis</name>
    <dbReference type="NCBI Taxonomy" id="1448059"/>
    <lineage>
        <taxon>Bacteria</taxon>
        <taxon>Bacillati</taxon>
        <taxon>Actinomycetota</taxon>
        <taxon>Actinomycetes</taxon>
        <taxon>Pseudonocardiales</taxon>
        <taxon>Pseudonocardiaceae</taxon>
        <taxon>Amycolatopsis</taxon>
    </lineage>
</organism>
<feature type="domain" description="ATP-dependent DNA ligase family profile" evidence="5">
    <location>
        <begin position="79"/>
        <end position="195"/>
    </location>
</feature>
<dbReference type="InterPro" id="IPR012310">
    <property type="entry name" value="DNA_ligase_ATP-dep_cent"/>
</dbReference>
<dbReference type="GO" id="GO:0016874">
    <property type="term" value="F:ligase activity"/>
    <property type="evidence" value="ECO:0007669"/>
    <property type="project" value="UniProtKB-KW"/>
</dbReference>
<dbReference type="EMBL" id="CP142149">
    <property type="protein sequence ID" value="WSE31138.1"/>
    <property type="molecule type" value="Genomic_DNA"/>
</dbReference>
<accession>A0ABZ1IAI6</accession>
<comment type="similarity">
    <text evidence="1">Belongs to the ATP-dependent DNA ligase family.</text>
</comment>
<dbReference type="Pfam" id="PF01068">
    <property type="entry name" value="DNA_ligase_A_M"/>
    <property type="match status" value="1"/>
</dbReference>
<dbReference type="RefSeq" id="WP_326833947.1">
    <property type="nucleotide sequence ID" value="NZ_CP142149.1"/>
</dbReference>
<gene>
    <name evidence="6" type="ORF">VSH64_03265</name>
</gene>
<dbReference type="Proteomes" id="UP001330812">
    <property type="component" value="Chromosome"/>
</dbReference>